<dbReference type="GO" id="GO:0045454">
    <property type="term" value="P:cell redox homeostasis"/>
    <property type="evidence" value="ECO:0007669"/>
    <property type="project" value="TreeGrafter"/>
</dbReference>
<evidence type="ECO:0000256" key="2">
    <source>
        <dbReference type="ARBA" id="ARBA00022862"/>
    </source>
</evidence>
<evidence type="ECO:0000313" key="8">
    <source>
        <dbReference type="EMBL" id="KXF78366.1"/>
    </source>
</evidence>
<dbReference type="OrthoDB" id="9800621at2"/>
<evidence type="ECO:0000256" key="6">
    <source>
        <dbReference type="RuleBase" id="RU366011"/>
    </source>
</evidence>
<accession>A0A135HYT0</accession>
<dbReference type="Proteomes" id="UP000070107">
    <property type="component" value="Unassembled WGS sequence"/>
</dbReference>
<dbReference type="GO" id="GO:0005737">
    <property type="term" value="C:cytoplasm"/>
    <property type="evidence" value="ECO:0007669"/>
    <property type="project" value="TreeGrafter"/>
</dbReference>
<keyword evidence="2 6" id="KW-0049">Antioxidant</keyword>
<proteinExistence type="inferred from homology"/>
<comment type="function">
    <text evidence="6">Thiol-specific peroxidase that catalyzes the reduction of hydrogen peroxide and organic hydroperoxides to water and alcohols, respectively. Plays a role in cell protection against oxidative stress by detoxifying peroxides.</text>
</comment>
<comment type="catalytic activity">
    <reaction evidence="6">
        <text>a hydroperoxide + 2 glutathione = an alcohol + glutathione disulfide + H2O</text>
        <dbReference type="Rhea" id="RHEA:62632"/>
        <dbReference type="ChEBI" id="CHEBI:15377"/>
        <dbReference type="ChEBI" id="CHEBI:30879"/>
        <dbReference type="ChEBI" id="CHEBI:35924"/>
        <dbReference type="ChEBI" id="CHEBI:57925"/>
        <dbReference type="ChEBI" id="CHEBI:58297"/>
        <dbReference type="EC" id="1.11.1.27"/>
    </reaction>
</comment>
<dbReference type="InterPro" id="IPR013766">
    <property type="entry name" value="Thioredoxin_domain"/>
</dbReference>
<reference evidence="8 9" key="1">
    <citation type="submission" date="2015-11" db="EMBL/GenBank/DDBJ databases">
        <title>Draft genome sequence of Paramesorhizobium deserti A-3-E, a strain highly resistant to diverse beta-lactam antibiotics.</title>
        <authorList>
            <person name="Lv R."/>
            <person name="Yang X."/>
            <person name="Fang N."/>
            <person name="Guo J."/>
            <person name="Luo X."/>
            <person name="Peng F."/>
            <person name="Yang R."/>
            <person name="Cui Y."/>
            <person name="Fang C."/>
            <person name="Song Y."/>
        </authorList>
    </citation>
    <scope>NUCLEOTIDE SEQUENCE [LARGE SCALE GENOMIC DNA]</scope>
    <source>
        <strain evidence="8 9">A-3-E</strain>
    </source>
</reference>
<keyword evidence="4 6" id="KW-0676">Redox-active center</keyword>
<dbReference type="EC" id="1.11.1.27" evidence="6"/>
<dbReference type="InterPro" id="IPR036249">
    <property type="entry name" value="Thioredoxin-like_sf"/>
</dbReference>
<dbReference type="CDD" id="cd03013">
    <property type="entry name" value="PRX5_like"/>
    <property type="match status" value="1"/>
</dbReference>
<comment type="caution">
    <text evidence="8">The sequence shown here is derived from an EMBL/GenBank/DDBJ whole genome shotgun (WGS) entry which is preliminary data.</text>
</comment>
<dbReference type="InterPro" id="IPR013740">
    <property type="entry name" value="Redoxin"/>
</dbReference>
<evidence type="ECO:0000256" key="3">
    <source>
        <dbReference type="ARBA" id="ARBA00023002"/>
    </source>
</evidence>
<dbReference type="GO" id="GO:0042744">
    <property type="term" value="P:hydrogen peroxide catabolic process"/>
    <property type="evidence" value="ECO:0007669"/>
    <property type="project" value="TreeGrafter"/>
</dbReference>
<evidence type="ECO:0000256" key="5">
    <source>
        <dbReference type="PIRSR" id="PIRSR637944-1"/>
    </source>
</evidence>
<dbReference type="STRING" id="1494590.ATN84_00745"/>
<evidence type="ECO:0000256" key="4">
    <source>
        <dbReference type="ARBA" id="ARBA00023284"/>
    </source>
</evidence>
<dbReference type="PANTHER" id="PTHR10430:SF16">
    <property type="entry name" value="PEROXIREDOXIN-5, MITOCHONDRIAL"/>
    <property type="match status" value="1"/>
</dbReference>
<dbReference type="GO" id="GO:0008379">
    <property type="term" value="F:thioredoxin peroxidase activity"/>
    <property type="evidence" value="ECO:0007669"/>
    <property type="project" value="InterPro"/>
</dbReference>
<dbReference type="SUPFAM" id="SSF52833">
    <property type="entry name" value="Thioredoxin-like"/>
    <property type="match status" value="1"/>
</dbReference>
<dbReference type="PROSITE" id="PS51352">
    <property type="entry name" value="THIOREDOXIN_2"/>
    <property type="match status" value="1"/>
</dbReference>
<evidence type="ECO:0000259" key="7">
    <source>
        <dbReference type="PROSITE" id="PS51352"/>
    </source>
</evidence>
<feature type="domain" description="Thioredoxin" evidence="7">
    <location>
        <begin position="3"/>
        <end position="161"/>
    </location>
</feature>
<keyword evidence="1 6" id="KW-0575">Peroxidase</keyword>
<dbReference type="PANTHER" id="PTHR10430">
    <property type="entry name" value="PEROXIREDOXIN"/>
    <property type="match status" value="1"/>
</dbReference>
<gene>
    <name evidence="8" type="ORF">ATN84_00745</name>
</gene>
<comment type="similarity">
    <text evidence="6">Belongs to the peroxiredoxin family. Prx5 subfamily.</text>
</comment>
<dbReference type="RefSeq" id="WP_068879636.1">
    <property type="nucleotide sequence ID" value="NZ_LNTU01000001.1"/>
</dbReference>
<dbReference type="FunFam" id="3.40.30.10:FF:000020">
    <property type="entry name" value="Peroxiredoxin"/>
    <property type="match status" value="1"/>
</dbReference>
<evidence type="ECO:0000313" key="9">
    <source>
        <dbReference type="Proteomes" id="UP000070107"/>
    </source>
</evidence>
<dbReference type="InterPro" id="IPR037944">
    <property type="entry name" value="PRX5-like"/>
</dbReference>
<dbReference type="GO" id="GO:0034599">
    <property type="term" value="P:cellular response to oxidative stress"/>
    <property type="evidence" value="ECO:0007669"/>
    <property type="project" value="InterPro"/>
</dbReference>
<name>A0A135HYT0_9HYPH</name>
<protein>
    <recommendedName>
        <fullName evidence="6">Glutathione-dependent peroxiredoxin</fullName>
        <ecNumber evidence="6">1.11.1.27</ecNumber>
    </recommendedName>
</protein>
<keyword evidence="3 6" id="KW-0560">Oxidoreductase</keyword>
<dbReference type="EMBL" id="LNTU01000001">
    <property type="protein sequence ID" value="KXF78366.1"/>
    <property type="molecule type" value="Genomic_DNA"/>
</dbReference>
<feature type="active site" description="Cysteine sulfenic acid (-SOH) intermediate" evidence="5">
    <location>
        <position position="49"/>
    </location>
</feature>
<evidence type="ECO:0000256" key="1">
    <source>
        <dbReference type="ARBA" id="ARBA00022559"/>
    </source>
</evidence>
<organism evidence="8 9">
    <name type="scientific">Paramesorhizobium deserti</name>
    <dbReference type="NCBI Taxonomy" id="1494590"/>
    <lineage>
        <taxon>Bacteria</taxon>
        <taxon>Pseudomonadati</taxon>
        <taxon>Pseudomonadota</taxon>
        <taxon>Alphaproteobacteria</taxon>
        <taxon>Hyphomicrobiales</taxon>
        <taxon>Phyllobacteriaceae</taxon>
        <taxon>Paramesorhizobium</taxon>
    </lineage>
</organism>
<dbReference type="Pfam" id="PF08534">
    <property type="entry name" value="Redoxin"/>
    <property type="match status" value="1"/>
</dbReference>
<dbReference type="Gene3D" id="3.40.30.10">
    <property type="entry name" value="Glutaredoxin"/>
    <property type="match status" value="1"/>
</dbReference>
<dbReference type="AlphaFoldDB" id="A0A135HYT0"/>
<keyword evidence="9" id="KW-1185">Reference proteome</keyword>
<sequence length="161" mass="16736">MTIRVGDKVPAATFKVKTADGIKDITSDTLFSGKKVVLFGVPGAFTPTCSLNHLPGYLENHEAILAKGVDQIAVVSVNDPHVMHAWAQSTGGEGKILYLSDGNGTFTKAAGLDIDLSAAALGTRSKRYSAIIEDGVVKALNIEEAPGQAVTSGAAELLTQL</sequence>